<dbReference type="InterPro" id="IPR019226">
    <property type="entry name" value="DUF2158"/>
</dbReference>
<dbReference type="AlphaFoldDB" id="A0A7T7WL08"/>
<accession>A0A7T7WL08</accession>
<name>A0A7T7WL08_9GAMM</name>
<evidence type="ECO:0000313" key="1">
    <source>
        <dbReference type="EMBL" id="QQN89415.1"/>
    </source>
</evidence>
<dbReference type="Pfam" id="PF09926">
    <property type="entry name" value="DUF2158"/>
    <property type="match status" value="1"/>
</dbReference>
<sequence length="77" mass="8597">MSEERKPKYQIGDIVKLNAGGPDMTILKRIIRTPLSGSPYFSGLYQCQWFAGKKLDSGEFQEAGLILVKSQSETNET</sequence>
<dbReference type="Proteomes" id="UP000596079">
    <property type="component" value="Chromosome"/>
</dbReference>
<gene>
    <name evidence="1" type="ORF">IAQ69_07130</name>
</gene>
<evidence type="ECO:0000313" key="2">
    <source>
        <dbReference type="Proteomes" id="UP000596079"/>
    </source>
</evidence>
<proteinExistence type="predicted"/>
<dbReference type="EMBL" id="CP060811">
    <property type="protein sequence ID" value="QQN89415.1"/>
    <property type="molecule type" value="Genomic_DNA"/>
</dbReference>
<dbReference type="RefSeq" id="WP_200230662.1">
    <property type="nucleotide sequence ID" value="NZ_CP060811.1"/>
</dbReference>
<reference evidence="1 2" key="1">
    <citation type="submission" date="2020-08" db="EMBL/GenBank/DDBJ databases">
        <title>Emergence of ISAba1-mediated novel tet(X) in Acinetobacter variabilis from a chicken farm.</title>
        <authorList>
            <person name="Peng K."/>
            <person name="Li R."/>
        </authorList>
    </citation>
    <scope>NUCLEOTIDE SEQUENCE [LARGE SCALE GENOMIC DNA]</scope>
    <source>
        <strain evidence="1 2">XM9F202-2</strain>
    </source>
</reference>
<organism evidence="1 2">
    <name type="scientific">Acinetobacter variabilis</name>
    <dbReference type="NCBI Taxonomy" id="70346"/>
    <lineage>
        <taxon>Bacteria</taxon>
        <taxon>Pseudomonadati</taxon>
        <taxon>Pseudomonadota</taxon>
        <taxon>Gammaproteobacteria</taxon>
        <taxon>Moraxellales</taxon>
        <taxon>Moraxellaceae</taxon>
        <taxon>Acinetobacter</taxon>
    </lineage>
</organism>
<protein>
    <submittedName>
        <fullName evidence="1">DUF2158 domain-containing protein</fullName>
    </submittedName>
</protein>